<dbReference type="InterPro" id="IPR045462">
    <property type="entry name" value="aa-tRNA-synth_I_cd-bd"/>
</dbReference>
<gene>
    <name evidence="7" type="primary">gltX</name>
    <name evidence="10" type="ORF">SAMN05421721_10594</name>
</gene>
<evidence type="ECO:0000259" key="8">
    <source>
        <dbReference type="Pfam" id="PF00749"/>
    </source>
</evidence>
<dbReference type="NCBIfam" id="NF004315">
    <property type="entry name" value="PRK05710.1-4"/>
    <property type="match status" value="1"/>
</dbReference>
<dbReference type="GO" id="GO:0005524">
    <property type="term" value="F:ATP binding"/>
    <property type="evidence" value="ECO:0007669"/>
    <property type="project" value="UniProtKB-UniRule"/>
</dbReference>
<dbReference type="Gene3D" id="3.40.50.620">
    <property type="entry name" value="HUPs"/>
    <property type="match status" value="1"/>
</dbReference>
<dbReference type="AlphaFoldDB" id="A0A1I4QRF7"/>
<dbReference type="OrthoDB" id="9807503at2"/>
<dbReference type="RefSeq" id="WP_090484293.1">
    <property type="nucleotide sequence ID" value="NZ_FOUO01000005.1"/>
</dbReference>
<dbReference type="PANTHER" id="PTHR43311">
    <property type="entry name" value="GLUTAMATE--TRNA LIGASE"/>
    <property type="match status" value="1"/>
</dbReference>
<proteinExistence type="inferred from homology"/>
<dbReference type="NCBIfam" id="TIGR00464">
    <property type="entry name" value="gltX_bact"/>
    <property type="match status" value="1"/>
</dbReference>
<comment type="catalytic activity">
    <reaction evidence="7">
        <text>tRNA(Glu) + L-glutamate + ATP = L-glutamyl-tRNA(Glu) + AMP + diphosphate</text>
        <dbReference type="Rhea" id="RHEA:23540"/>
        <dbReference type="Rhea" id="RHEA-COMP:9663"/>
        <dbReference type="Rhea" id="RHEA-COMP:9680"/>
        <dbReference type="ChEBI" id="CHEBI:29985"/>
        <dbReference type="ChEBI" id="CHEBI:30616"/>
        <dbReference type="ChEBI" id="CHEBI:33019"/>
        <dbReference type="ChEBI" id="CHEBI:78442"/>
        <dbReference type="ChEBI" id="CHEBI:78520"/>
        <dbReference type="ChEBI" id="CHEBI:456215"/>
        <dbReference type="EC" id="6.1.1.17"/>
    </reaction>
</comment>
<keyword evidence="6 7" id="KW-0030">Aminoacyl-tRNA synthetase</keyword>
<evidence type="ECO:0000313" key="10">
    <source>
        <dbReference type="EMBL" id="SFM42629.1"/>
    </source>
</evidence>
<dbReference type="InterPro" id="IPR001412">
    <property type="entry name" value="aa-tRNA-synth_I_CS"/>
</dbReference>
<feature type="short sequence motif" description="'KMSKS' region" evidence="7">
    <location>
        <begin position="256"/>
        <end position="260"/>
    </location>
</feature>
<dbReference type="InterPro" id="IPR000924">
    <property type="entry name" value="Glu/Gln-tRNA-synth"/>
</dbReference>
<dbReference type="Pfam" id="PF00749">
    <property type="entry name" value="tRNA-synt_1c"/>
    <property type="match status" value="1"/>
</dbReference>
<dbReference type="Gene3D" id="1.10.10.350">
    <property type="match status" value="1"/>
</dbReference>
<keyword evidence="4 7" id="KW-0067">ATP-binding</keyword>
<dbReference type="EC" id="6.1.1.17" evidence="7"/>
<dbReference type="GO" id="GO:0006424">
    <property type="term" value="P:glutamyl-tRNA aminoacylation"/>
    <property type="evidence" value="ECO:0007669"/>
    <property type="project" value="UniProtKB-UniRule"/>
</dbReference>
<evidence type="ECO:0000256" key="6">
    <source>
        <dbReference type="ARBA" id="ARBA00023146"/>
    </source>
</evidence>
<comment type="caution">
    <text evidence="7">Lacks conserved residue(s) required for the propagation of feature annotation.</text>
</comment>
<dbReference type="STRING" id="195064.SAMN05421721_10594"/>
<keyword evidence="5 7" id="KW-0648">Protein biosynthesis</keyword>
<dbReference type="SUPFAM" id="SSF52374">
    <property type="entry name" value="Nucleotidylyl transferase"/>
    <property type="match status" value="1"/>
</dbReference>
<evidence type="ECO:0000256" key="7">
    <source>
        <dbReference type="HAMAP-Rule" id="MF_00022"/>
    </source>
</evidence>
<comment type="function">
    <text evidence="7">Catalyzes the attachment of glutamate to tRNA(Glu) in a two-step reaction: glutamate is first activated by ATP to form Glu-AMP and then transferred to the acceptor end of tRNA(Glu).</text>
</comment>
<evidence type="ECO:0000256" key="1">
    <source>
        <dbReference type="ARBA" id="ARBA00007894"/>
    </source>
</evidence>
<dbReference type="InterPro" id="IPR049940">
    <property type="entry name" value="GluQ/Sye"/>
</dbReference>
<dbReference type="HAMAP" id="MF_00022">
    <property type="entry name" value="Glu_tRNA_synth_type1"/>
    <property type="match status" value="1"/>
</dbReference>
<evidence type="ECO:0000256" key="5">
    <source>
        <dbReference type="ARBA" id="ARBA00022917"/>
    </source>
</evidence>
<keyword evidence="3 7" id="KW-0547">Nucleotide-binding</keyword>
<dbReference type="EMBL" id="FOUO01000005">
    <property type="protein sequence ID" value="SFM42629.1"/>
    <property type="molecule type" value="Genomic_DNA"/>
</dbReference>
<dbReference type="PANTHER" id="PTHR43311:SF2">
    <property type="entry name" value="GLUTAMATE--TRNA LIGASE, MITOCHONDRIAL-RELATED"/>
    <property type="match status" value="1"/>
</dbReference>
<evidence type="ECO:0000313" key="11">
    <source>
        <dbReference type="Proteomes" id="UP000199556"/>
    </source>
</evidence>
<sequence length="474" mass="52235">MPEDADIAMKTRFAPSPTGHLHLGNLRTALFNALAARGQGGTFLLRIEDTDAERSRAEYTRDLMEDLRWLGLHWQEGPEADGTAGPYLQSQRGERYATYFRSLEERGLVYPCFCSDQSLRLARKAQMAAGQPPRYPGTCARLSPEEVQERLARGERPTLRFRVPRGRTVVFEDRVRGPQRFATDDIGDFIIRRSDGTPSFFFSNAVDDALMGVTLVLRGEDHIANTPRQLLLLEALGLTAPDYGHISLILDEDGGPLSKRSGALSLRQLHRQGYLPLALLNHLARLGHVYEDDGLMDLDTLAARFDTARLGRAPARHDAAQLDHWQRLAVAAAPDAALVAWLDHEAPVPAGQGGALVAAVRDNILFPADLNAWARRLFAPEPPLDEAQRGALREAGAAFFDAALAVLEEGPEAFPDFAKAVGRASGHKGKGLYMPLRLALTGVPHGPEMHRVWDLLGPERVRRRLEQARDLSAA</sequence>
<dbReference type="SUPFAM" id="SSF48163">
    <property type="entry name" value="An anticodon-binding domain of class I aminoacyl-tRNA synthetases"/>
    <property type="match status" value="1"/>
</dbReference>
<name>A0A1I4QRF7_ECTMO</name>
<dbReference type="PROSITE" id="PS00178">
    <property type="entry name" value="AA_TRNA_LIGASE_I"/>
    <property type="match status" value="1"/>
</dbReference>
<evidence type="ECO:0000259" key="9">
    <source>
        <dbReference type="Pfam" id="PF19269"/>
    </source>
</evidence>
<feature type="domain" description="Aminoacyl-tRNA synthetase class I anticodon-binding" evidence="9">
    <location>
        <begin position="356"/>
        <end position="468"/>
    </location>
</feature>
<protein>
    <recommendedName>
        <fullName evidence="7">Glutamate--tRNA ligase</fullName>
        <ecNumber evidence="7">6.1.1.17</ecNumber>
    </recommendedName>
    <alternativeName>
        <fullName evidence="7">Glutamyl-tRNA synthetase</fullName>
        <shortName evidence="7">GluRS</shortName>
    </alternativeName>
</protein>
<dbReference type="PRINTS" id="PR00987">
    <property type="entry name" value="TRNASYNTHGLU"/>
</dbReference>
<feature type="binding site" evidence="7">
    <location>
        <position position="259"/>
    </location>
    <ligand>
        <name>ATP</name>
        <dbReference type="ChEBI" id="CHEBI:30616"/>
    </ligand>
</feature>
<dbReference type="InterPro" id="IPR020058">
    <property type="entry name" value="Glu/Gln-tRNA-synth_Ib_cat-dom"/>
</dbReference>
<dbReference type="InterPro" id="IPR020751">
    <property type="entry name" value="aa-tRNA-synth_I_codon-bd_sub2"/>
</dbReference>
<dbReference type="GO" id="GO:0005829">
    <property type="term" value="C:cytosol"/>
    <property type="evidence" value="ECO:0007669"/>
    <property type="project" value="TreeGrafter"/>
</dbReference>
<accession>A0A1I4QRF7</accession>
<feature type="short sequence motif" description="'HIGH' region" evidence="7">
    <location>
        <begin position="15"/>
        <end position="25"/>
    </location>
</feature>
<evidence type="ECO:0000256" key="3">
    <source>
        <dbReference type="ARBA" id="ARBA00022741"/>
    </source>
</evidence>
<organism evidence="10 11">
    <name type="scientific">Ectothiorhodospira mobilis</name>
    <dbReference type="NCBI Taxonomy" id="195064"/>
    <lineage>
        <taxon>Bacteria</taxon>
        <taxon>Pseudomonadati</taxon>
        <taxon>Pseudomonadota</taxon>
        <taxon>Gammaproteobacteria</taxon>
        <taxon>Chromatiales</taxon>
        <taxon>Ectothiorhodospiraceae</taxon>
        <taxon>Ectothiorhodospira</taxon>
    </lineage>
</organism>
<evidence type="ECO:0000256" key="2">
    <source>
        <dbReference type="ARBA" id="ARBA00022598"/>
    </source>
</evidence>
<reference evidence="10 11" key="1">
    <citation type="submission" date="2016-10" db="EMBL/GenBank/DDBJ databases">
        <authorList>
            <person name="de Groot N.N."/>
        </authorList>
    </citation>
    <scope>NUCLEOTIDE SEQUENCE [LARGE SCALE GENOMIC DNA]</scope>
    <source>
        <strain evidence="10 11">DSM 4180</strain>
    </source>
</reference>
<keyword evidence="11" id="KW-1185">Reference proteome</keyword>
<comment type="subunit">
    <text evidence="7">Monomer.</text>
</comment>
<keyword evidence="2 7" id="KW-0436">Ligase</keyword>
<feature type="domain" description="Glutamyl/glutaminyl-tRNA synthetase class Ib catalytic" evidence="8">
    <location>
        <begin position="9"/>
        <end position="323"/>
    </location>
</feature>
<dbReference type="InterPro" id="IPR004527">
    <property type="entry name" value="Glu-tRNA-ligase_bac/mito"/>
</dbReference>
<dbReference type="GO" id="GO:0004818">
    <property type="term" value="F:glutamate-tRNA ligase activity"/>
    <property type="evidence" value="ECO:0007669"/>
    <property type="project" value="UniProtKB-UniRule"/>
</dbReference>
<comment type="similarity">
    <text evidence="1 7">Belongs to the class-I aminoacyl-tRNA synthetase family. Glutamate--tRNA ligase type 1 subfamily.</text>
</comment>
<dbReference type="InterPro" id="IPR008925">
    <property type="entry name" value="aa_tRNA-synth_I_cd-bd_sf"/>
</dbReference>
<evidence type="ECO:0000256" key="4">
    <source>
        <dbReference type="ARBA" id="ARBA00022840"/>
    </source>
</evidence>
<comment type="subcellular location">
    <subcellularLocation>
        <location evidence="7">Cytoplasm</location>
    </subcellularLocation>
</comment>
<dbReference type="GO" id="GO:0000049">
    <property type="term" value="F:tRNA binding"/>
    <property type="evidence" value="ECO:0007669"/>
    <property type="project" value="InterPro"/>
</dbReference>
<keyword evidence="7" id="KW-0963">Cytoplasm</keyword>
<dbReference type="Pfam" id="PF19269">
    <property type="entry name" value="Anticodon_2"/>
    <property type="match status" value="1"/>
</dbReference>
<dbReference type="Proteomes" id="UP000199556">
    <property type="component" value="Unassembled WGS sequence"/>
</dbReference>
<dbReference type="InterPro" id="IPR014729">
    <property type="entry name" value="Rossmann-like_a/b/a_fold"/>
</dbReference>